<dbReference type="SUPFAM" id="SSF50118">
    <property type="entry name" value="Cell growth inhibitor/plasmid maintenance toxic component"/>
    <property type="match status" value="1"/>
</dbReference>
<name>A0ABW5GR73_9PSEU</name>
<comment type="caution">
    <text evidence="2">The sequence shown here is derived from an EMBL/GenBank/DDBJ whole genome shotgun (WGS) entry which is preliminary data.</text>
</comment>
<evidence type="ECO:0000259" key="1">
    <source>
        <dbReference type="Pfam" id="PF08940"/>
    </source>
</evidence>
<sequence>MRAHPGDWLVIKGYRVDSPVQRGQILEVRSEDGSPPYVVRWLSDDHVSTVFPGPDAVVEPSHATR</sequence>
<accession>A0ABW5GR73</accession>
<dbReference type="EMBL" id="JBHUKU010000021">
    <property type="protein sequence ID" value="MFD2463378.1"/>
    <property type="molecule type" value="Genomic_DNA"/>
</dbReference>
<dbReference type="InterPro" id="IPR015035">
    <property type="entry name" value="DUF1918"/>
</dbReference>
<organism evidence="2 3">
    <name type="scientific">Amycolatopsis samaneae</name>
    <dbReference type="NCBI Taxonomy" id="664691"/>
    <lineage>
        <taxon>Bacteria</taxon>
        <taxon>Bacillati</taxon>
        <taxon>Actinomycetota</taxon>
        <taxon>Actinomycetes</taxon>
        <taxon>Pseudonocardiales</taxon>
        <taxon>Pseudonocardiaceae</taxon>
        <taxon>Amycolatopsis</taxon>
    </lineage>
</organism>
<evidence type="ECO:0000313" key="3">
    <source>
        <dbReference type="Proteomes" id="UP001597419"/>
    </source>
</evidence>
<protein>
    <submittedName>
        <fullName evidence="2">DUF1918 domain-containing protein</fullName>
    </submittedName>
</protein>
<gene>
    <name evidence="2" type="ORF">ACFSYJ_32535</name>
</gene>
<feature type="domain" description="DUF1918" evidence="1">
    <location>
        <begin position="1"/>
        <end position="58"/>
    </location>
</feature>
<dbReference type="Gene3D" id="2.30.30.440">
    <property type="entry name" value="Domain of unknown function DUF1918"/>
    <property type="match status" value="1"/>
</dbReference>
<keyword evidence="3" id="KW-1185">Reference proteome</keyword>
<dbReference type="Proteomes" id="UP001597419">
    <property type="component" value="Unassembled WGS sequence"/>
</dbReference>
<reference evidence="3" key="1">
    <citation type="journal article" date="2019" name="Int. J. Syst. Evol. Microbiol.">
        <title>The Global Catalogue of Microorganisms (GCM) 10K type strain sequencing project: providing services to taxonomists for standard genome sequencing and annotation.</title>
        <authorList>
            <consortium name="The Broad Institute Genomics Platform"/>
            <consortium name="The Broad Institute Genome Sequencing Center for Infectious Disease"/>
            <person name="Wu L."/>
            <person name="Ma J."/>
        </authorList>
    </citation>
    <scope>NUCLEOTIDE SEQUENCE [LARGE SCALE GENOMIC DNA]</scope>
    <source>
        <strain evidence="3">CGMCC 4.7643</strain>
    </source>
</reference>
<proteinExistence type="predicted"/>
<dbReference type="RefSeq" id="WP_345400019.1">
    <property type="nucleotide sequence ID" value="NZ_BAABHG010000011.1"/>
</dbReference>
<evidence type="ECO:0000313" key="2">
    <source>
        <dbReference type="EMBL" id="MFD2463378.1"/>
    </source>
</evidence>
<dbReference type="Pfam" id="PF08940">
    <property type="entry name" value="DUF1918"/>
    <property type="match status" value="1"/>
</dbReference>